<dbReference type="AlphaFoldDB" id="A0A4D7C454"/>
<dbReference type="Proteomes" id="UP000298714">
    <property type="component" value="Chromosome"/>
</dbReference>
<evidence type="ECO:0000313" key="4">
    <source>
        <dbReference type="Proteomes" id="UP000298714"/>
    </source>
</evidence>
<reference evidence="4" key="1">
    <citation type="submission" date="2019-04" db="EMBL/GenBank/DDBJ databases">
        <title>Complete genome sequence of Sphingomonas sp. W1-2-3.</title>
        <authorList>
            <person name="Im W.T."/>
        </authorList>
    </citation>
    <scope>NUCLEOTIDE SEQUENCE [LARGE SCALE GENOMIC DNA]</scope>
    <source>
        <strain evidence="4">W1-2-3</strain>
    </source>
</reference>
<gene>
    <name evidence="3" type="ORF">E6W36_10990</name>
</gene>
<feature type="region of interest" description="Disordered" evidence="1">
    <location>
        <begin position="1"/>
        <end position="20"/>
    </location>
</feature>
<evidence type="ECO:0000256" key="1">
    <source>
        <dbReference type="SAM" id="MobiDB-lite"/>
    </source>
</evidence>
<dbReference type="GO" id="GO:1901135">
    <property type="term" value="P:carbohydrate derivative metabolic process"/>
    <property type="evidence" value="ECO:0007669"/>
    <property type="project" value="InterPro"/>
</dbReference>
<dbReference type="PANTHER" id="PTHR30390">
    <property type="entry name" value="SEDOHEPTULOSE 7-PHOSPHATE ISOMERASE / DNAA INITIATOR-ASSOCIATING FACTOR FOR REPLICATION INITIATION"/>
    <property type="match status" value="1"/>
</dbReference>
<dbReference type="SUPFAM" id="SSF53697">
    <property type="entry name" value="SIS domain"/>
    <property type="match status" value="1"/>
</dbReference>
<dbReference type="Pfam" id="PF13580">
    <property type="entry name" value="SIS_2"/>
    <property type="match status" value="1"/>
</dbReference>
<feature type="domain" description="SIS" evidence="2">
    <location>
        <begin position="62"/>
        <end position="225"/>
    </location>
</feature>
<accession>A0A4D7C454</accession>
<dbReference type="RefSeq" id="WP_246047627.1">
    <property type="nucleotide sequence ID" value="NZ_CP039704.1"/>
</dbReference>
<evidence type="ECO:0000259" key="2">
    <source>
        <dbReference type="PROSITE" id="PS51464"/>
    </source>
</evidence>
<dbReference type="KEGG" id="hgn:E6W36_10990"/>
<protein>
    <submittedName>
        <fullName evidence="3">SIS domain-containing protein</fullName>
    </submittedName>
</protein>
<proteinExistence type="predicted"/>
<dbReference type="GO" id="GO:0097367">
    <property type="term" value="F:carbohydrate derivative binding"/>
    <property type="evidence" value="ECO:0007669"/>
    <property type="project" value="InterPro"/>
</dbReference>
<dbReference type="CDD" id="cd05006">
    <property type="entry name" value="SIS_GmhA"/>
    <property type="match status" value="1"/>
</dbReference>
<dbReference type="EMBL" id="CP039704">
    <property type="protein sequence ID" value="QCI79841.1"/>
    <property type="molecule type" value="Genomic_DNA"/>
</dbReference>
<name>A0A4D7C454_9SPHN</name>
<organism evidence="3 4">
    <name type="scientific">Hankyongella ginsenosidimutans</name>
    <dbReference type="NCBI Taxonomy" id="1763828"/>
    <lineage>
        <taxon>Bacteria</taxon>
        <taxon>Pseudomonadati</taxon>
        <taxon>Pseudomonadota</taxon>
        <taxon>Alphaproteobacteria</taxon>
        <taxon>Sphingomonadales</taxon>
        <taxon>Sphingomonadaceae</taxon>
        <taxon>Hankyongella</taxon>
    </lineage>
</organism>
<dbReference type="Gene3D" id="3.40.50.10490">
    <property type="entry name" value="Glucose-6-phosphate isomerase like protein, domain 1"/>
    <property type="match status" value="1"/>
</dbReference>
<sequence length="230" mass="24274">MSGPSPSLSALYPHMRPPGEARAEPVENLLHSVRAKARDHQDVFARCFAEQAEVLVAMAQALAASYRSGGRLLAMGNGGSSCDAAHVTVEFLHPVTAGRPALSAINLAADVAMMTAVGNDVGQEHIFVRPLIAHGRRGDCLVGFSTSGNSVNLLRAFAKAREMGIATLGFAGGDGGEMAIMGLDHLLTVPTSSIHRVQECHLAAYHILWDLTHTLLAADRRPLGKDGARP</sequence>
<dbReference type="InterPro" id="IPR046348">
    <property type="entry name" value="SIS_dom_sf"/>
</dbReference>
<dbReference type="InterPro" id="IPR001347">
    <property type="entry name" value="SIS_dom"/>
</dbReference>
<dbReference type="PROSITE" id="PS51464">
    <property type="entry name" value="SIS"/>
    <property type="match status" value="1"/>
</dbReference>
<dbReference type="InterPro" id="IPR050099">
    <property type="entry name" value="SIS_GmhA/DiaA_subfam"/>
</dbReference>
<evidence type="ECO:0000313" key="3">
    <source>
        <dbReference type="EMBL" id="QCI79841.1"/>
    </source>
</evidence>
<keyword evidence="4" id="KW-1185">Reference proteome</keyword>
<dbReference type="InterPro" id="IPR035461">
    <property type="entry name" value="GmhA/DiaA"/>
</dbReference>